<organism evidence="5 6">
    <name type="scientific">Cylindrobasidium torrendii FP15055 ss-10</name>
    <dbReference type="NCBI Taxonomy" id="1314674"/>
    <lineage>
        <taxon>Eukaryota</taxon>
        <taxon>Fungi</taxon>
        <taxon>Dikarya</taxon>
        <taxon>Basidiomycota</taxon>
        <taxon>Agaricomycotina</taxon>
        <taxon>Agaricomycetes</taxon>
        <taxon>Agaricomycetidae</taxon>
        <taxon>Agaricales</taxon>
        <taxon>Marasmiineae</taxon>
        <taxon>Physalacriaceae</taxon>
        <taxon>Cylindrobasidium</taxon>
    </lineage>
</organism>
<feature type="binding site" evidence="3">
    <location>
        <position position="160"/>
    </location>
    <ligand>
        <name>a divalent metal cation</name>
        <dbReference type="ChEBI" id="CHEBI:60240"/>
    </ligand>
</feature>
<feature type="binding site" evidence="3">
    <location>
        <position position="110"/>
    </location>
    <ligand>
        <name>substrate</name>
    </ligand>
</feature>
<feature type="binding site" evidence="3">
    <location>
        <position position="108"/>
    </location>
    <ligand>
        <name>substrate</name>
    </ligand>
</feature>
<gene>
    <name evidence="5" type="ORF">CYLTODRAFT_450859</name>
</gene>
<dbReference type="EMBL" id="KN880455">
    <property type="protein sequence ID" value="KIY71364.1"/>
    <property type="molecule type" value="Genomic_DNA"/>
</dbReference>
<name>A0A0D7BMH9_9AGAR</name>
<dbReference type="SUPFAM" id="SSF63829">
    <property type="entry name" value="Calcium-dependent phosphotriesterase"/>
    <property type="match status" value="1"/>
</dbReference>
<dbReference type="OrthoDB" id="423498at2759"/>
<comment type="similarity">
    <text evidence="1">Belongs to the SMP-30/CGR1 family.</text>
</comment>
<evidence type="ECO:0000259" key="4">
    <source>
        <dbReference type="Pfam" id="PF08450"/>
    </source>
</evidence>
<reference evidence="5 6" key="1">
    <citation type="journal article" date="2015" name="Fungal Genet. Biol.">
        <title>Evolution of novel wood decay mechanisms in Agaricales revealed by the genome sequences of Fistulina hepatica and Cylindrobasidium torrendii.</title>
        <authorList>
            <person name="Floudas D."/>
            <person name="Held B.W."/>
            <person name="Riley R."/>
            <person name="Nagy L.G."/>
            <person name="Koehler G."/>
            <person name="Ransdell A.S."/>
            <person name="Younus H."/>
            <person name="Chow J."/>
            <person name="Chiniquy J."/>
            <person name="Lipzen A."/>
            <person name="Tritt A."/>
            <person name="Sun H."/>
            <person name="Haridas S."/>
            <person name="LaButti K."/>
            <person name="Ohm R.A."/>
            <person name="Kues U."/>
            <person name="Blanchette R.A."/>
            <person name="Grigoriev I.V."/>
            <person name="Minto R.E."/>
            <person name="Hibbett D.S."/>
        </authorList>
    </citation>
    <scope>NUCLEOTIDE SEQUENCE [LARGE SCALE GENOMIC DNA]</scope>
    <source>
        <strain evidence="5 6">FP15055 ss-10</strain>
    </source>
</reference>
<keyword evidence="6" id="KW-1185">Reference proteome</keyword>
<evidence type="ECO:0000256" key="3">
    <source>
        <dbReference type="PIRSR" id="PIRSR605511-2"/>
    </source>
</evidence>
<dbReference type="Proteomes" id="UP000054007">
    <property type="component" value="Unassembled WGS sequence"/>
</dbReference>
<comment type="cofactor">
    <cofactor evidence="3">
        <name>Zn(2+)</name>
        <dbReference type="ChEBI" id="CHEBI:29105"/>
    </cofactor>
    <text evidence="3">Binds 1 divalent metal cation per subunit.</text>
</comment>
<evidence type="ECO:0000256" key="1">
    <source>
        <dbReference type="ARBA" id="ARBA00008853"/>
    </source>
</evidence>
<dbReference type="GO" id="GO:0004341">
    <property type="term" value="F:gluconolactonase activity"/>
    <property type="evidence" value="ECO:0007669"/>
    <property type="project" value="TreeGrafter"/>
</dbReference>
<sequence>MGTIRTDYIIDEPLLEVGTVLGEGPLYDQRNGVLHFVDIPENKVYHLDIATNEVKVEAYPDNITCLALHPSDPSILACAATNGFGYLRDGKLTYLVEPIPEDDRPFTRFNDGACDSRGRFFAGTLCSINPSHPVAGMLYRYSPLDGSCVVVDKGPFTDSNGIGWSTDERTLYFTDSWRNHIHAYDYDIETGHISNRRVLVDAAKPEYGLKGTCDGLCVDTEGGIWSARWEGSKIVRFLPDGTPDFAVSVPKVWRVTACCFGGPNNDQLYVTSAHCAANGCDPTVQDKYPQSGHLFKLDLKGRFQGRDRYGFGFQSLKA</sequence>
<dbReference type="PANTHER" id="PTHR10907">
    <property type="entry name" value="REGUCALCIN"/>
    <property type="match status" value="1"/>
</dbReference>
<dbReference type="InterPro" id="IPR013658">
    <property type="entry name" value="SGL"/>
</dbReference>
<dbReference type="PRINTS" id="PR01790">
    <property type="entry name" value="SMP30FAMILY"/>
</dbReference>
<dbReference type="GO" id="GO:0019853">
    <property type="term" value="P:L-ascorbic acid biosynthetic process"/>
    <property type="evidence" value="ECO:0007669"/>
    <property type="project" value="TreeGrafter"/>
</dbReference>
<evidence type="ECO:0000313" key="5">
    <source>
        <dbReference type="EMBL" id="KIY71364.1"/>
    </source>
</evidence>
<dbReference type="PANTHER" id="PTHR10907:SF47">
    <property type="entry name" value="REGUCALCIN"/>
    <property type="match status" value="1"/>
</dbReference>
<dbReference type="STRING" id="1314674.A0A0D7BMH9"/>
<dbReference type="Gene3D" id="2.120.10.30">
    <property type="entry name" value="TolB, C-terminal domain"/>
    <property type="match status" value="1"/>
</dbReference>
<keyword evidence="3" id="KW-0862">Zinc</keyword>
<evidence type="ECO:0000256" key="2">
    <source>
        <dbReference type="PIRSR" id="PIRSR605511-1"/>
    </source>
</evidence>
<accession>A0A0D7BMH9</accession>
<keyword evidence="3" id="KW-0479">Metal-binding</keyword>
<feature type="binding site" evidence="3">
    <location>
        <position position="23"/>
    </location>
    <ligand>
        <name>a divalent metal cation</name>
        <dbReference type="ChEBI" id="CHEBI:60240"/>
    </ligand>
</feature>
<feature type="active site" description="Proton donor/acceptor" evidence="2">
    <location>
        <position position="214"/>
    </location>
</feature>
<feature type="binding site" evidence="3">
    <location>
        <position position="214"/>
    </location>
    <ligand>
        <name>a divalent metal cation</name>
        <dbReference type="ChEBI" id="CHEBI:60240"/>
    </ligand>
</feature>
<protein>
    <recommendedName>
        <fullName evidence="4">SMP-30/Gluconolactonase/LRE-like region domain-containing protein</fullName>
    </recommendedName>
</protein>
<evidence type="ECO:0000313" key="6">
    <source>
        <dbReference type="Proteomes" id="UP000054007"/>
    </source>
</evidence>
<dbReference type="AlphaFoldDB" id="A0A0D7BMH9"/>
<feature type="domain" description="SMP-30/Gluconolactonase/LRE-like region" evidence="4">
    <location>
        <begin position="21"/>
        <end position="274"/>
    </location>
</feature>
<dbReference type="InterPro" id="IPR011042">
    <property type="entry name" value="6-blade_b-propeller_TolB-like"/>
</dbReference>
<dbReference type="InterPro" id="IPR005511">
    <property type="entry name" value="SMP-30"/>
</dbReference>
<proteinExistence type="inferred from homology"/>
<dbReference type="Pfam" id="PF08450">
    <property type="entry name" value="SGL"/>
    <property type="match status" value="1"/>
</dbReference>
<dbReference type="GO" id="GO:0005509">
    <property type="term" value="F:calcium ion binding"/>
    <property type="evidence" value="ECO:0007669"/>
    <property type="project" value="TreeGrafter"/>
</dbReference>